<dbReference type="Proteomes" id="UP001060085">
    <property type="component" value="Linkage Group LG07"/>
</dbReference>
<gene>
    <name evidence="1" type="ORF">M9H77_32791</name>
</gene>
<dbReference type="EMBL" id="CM044707">
    <property type="protein sequence ID" value="KAI5655604.1"/>
    <property type="molecule type" value="Genomic_DNA"/>
</dbReference>
<sequence length="532" mass="58289">MKKDRSSSSTNIPKMRVIVPLQGVVKGRGGLGGLVLGSVIPCALFYFWQLYLKRNRSGGSSGGSGSGGGGGAPARSPSGTHLVEGSLHRVHSRLLLSPRGSSGPSQLSSRANSMAKQIDGPYYVGLRRVSEDPYDESCNPDGVIQLGLAENRLSLDLVQEWLAVNAKESMVGRDLSISAIATYQPFDGMMELKVAVAGFMSQVMDRSVSFNPSQIVLTAGATPAIEILSFCLADPGNAFLVPSPYYPDLDRDMKSRSSVEIIPVPCRSSDYFCPSATALDRAFNQAKKRGLKVRGIIISNPSNPVGNMLSREALYSILDFATEKNIHIISNEILAGSTHGSEEFVSMAEIIDTEDFDRTRVHIVYGLSKDLSLPGFRVGVIYTFNENVLTATKKLARFSSVSAPTQRLLISMLSDTKFIQQFIKQNQERLRKMYDEFTTGLKQLGIECIKSNGGFYCWADMSGLIRSYSEKGELELWEKLLNVGKINVTPGSSCHCIEPGWFRLCFATLKNKDIPVVMDRIRRVSETCKSRS</sequence>
<comment type="caution">
    <text evidence="1">The sequence shown here is derived from an EMBL/GenBank/DDBJ whole genome shotgun (WGS) entry which is preliminary data.</text>
</comment>
<reference evidence="2" key="1">
    <citation type="journal article" date="2023" name="Nat. Plants">
        <title>Single-cell RNA sequencing provides a high-resolution roadmap for understanding the multicellular compartmentation of specialized metabolism.</title>
        <authorList>
            <person name="Sun S."/>
            <person name="Shen X."/>
            <person name="Li Y."/>
            <person name="Li Y."/>
            <person name="Wang S."/>
            <person name="Li R."/>
            <person name="Zhang H."/>
            <person name="Shen G."/>
            <person name="Guo B."/>
            <person name="Wei J."/>
            <person name="Xu J."/>
            <person name="St-Pierre B."/>
            <person name="Chen S."/>
            <person name="Sun C."/>
        </authorList>
    </citation>
    <scope>NUCLEOTIDE SEQUENCE [LARGE SCALE GENOMIC DNA]</scope>
</reference>
<name>A0ACC0A5X7_CATRO</name>
<accession>A0ACC0A5X7</accession>
<organism evidence="1 2">
    <name type="scientific">Catharanthus roseus</name>
    <name type="common">Madagascar periwinkle</name>
    <name type="synonym">Vinca rosea</name>
    <dbReference type="NCBI Taxonomy" id="4058"/>
    <lineage>
        <taxon>Eukaryota</taxon>
        <taxon>Viridiplantae</taxon>
        <taxon>Streptophyta</taxon>
        <taxon>Embryophyta</taxon>
        <taxon>Tracheophyta</taxon>
        <taxon>Spermatophyta</taxon>
        <taxon>Magnoliopsida</taxon>
        <taxon>eudicotyledons</taxon>
        <taxon>Gunneridae</taxon>
        <taxon>Pentapetalae</taxon>
        <taxon>asterids</taxon>
        <taxon>lamiids</taxon>
        <taxon>Gentianales</taxon>
        <taxon>Apocynaceae</taxon>
        <taxon>Rauvolfioideae</taxon>
        <taxon>Vinceae</taxon>
        <taxon>Catharanthinae</taxon>
        <taxon>Catharanthus</taxon>
    </lineage>
</organism>
<evidence type="ECO:0000313" key="2">
    <source>
        <dbReference type="Proteomes" id="UP001060085"/>
    </source>
</evidence>
<protein>
    <submittedName>
        <fullName evidence="1">Uncharacterized protein</fullName>
    </submittedName>
</protein>
<keyword evidence="2" id="KW-1185">Reference proteome</keyword>
<proteinExistence type="predicted"/>
<evidence type="ECO:0000313" key="1">
    <source>
        <dbReference type="EMBL" id="KAI5655604.1"/>
    </source>
</evidence>